<feature type="domain" description="PAC" evidence="2">
    <location>
        <begin position="87"/>
        <end position="138"/>
    </location>
</feature>
<dbReference type="InterPro" id="IPR000160">
    <property type="entry name" value="GGDEF_dom"/>
</dbReference>
<dbReference type="InterPro" id="IPR043128">
    <property type="entry name" value="Rev_trsase/Diguanyl_cyclase"/>
</dbReference>
<dbReference type="PROSITE" id="PS50883">
    <property type="entry name" value="EAL"/>
    <property type="match status" value="1"/>
</dbReference>
<dbReference type="Pfam" id="PF00990">
    <property type="entry name" value="GGDEF"/>
    <property type="match status" value="2"/>
</dbReference>
<dbReference type="InterPro" id="IPR052155">
    <property type="entry name" value="Biofilm_reg_signaling"/>
</dbReference>
<dbReference type="FunFam" id="3.30.70.270:FF:000001">
    <property type="entry name" value="Diguanylate cyclase domain protein"/>
    <property type="match status" value="1"/>
</dbReference>
<dbReference type="Proteomes" id="UP000664545">
    <property type="component" value="Unassembled WGS sequence"/>
</dbReference>
<dbReference type="InterPro" id="IPR029787">
    <property type="entry name" value="Nucleotide_cyclase"/>
</dbReference>
<organism evidence="5 6">
    <name type="scientific">Clostridium aminobutyricum</name>
    <dbReference type="NCBI Taxonomy" id="33953"/>
    <lineage>
        <taxon>Bacteria</taxon>
        <taxon>Bacillati</taxon>
        <taxon>Bacillota</taxon>
        <taxon>Clostridia</taxon>
        <taxon>Eubacteriales</taxon>
        <taxon>Clostridiaceae</taxon>
        <taxon>Clostridium</taxon>
    </lineage>
</organism>
<dbReference type="InterPro" id="IPR035965">
    <property type="entry name" value="PAS-like_dom_sf"/>
</dbReference>
<reference evidence="5" key="1">
    <citation type="submission" date="2021-02" db="EMBL/GenBank/DDBJ databases">
        <title>Abyssanaerobacter marinus gen.nov., sp., nov, anaerobic bacterium isolated from the Onnuri vent field of Indian Ocean and suggestion of Mogibacteriaceae fam. nov., and proposal of reclassification of ambiguous this family's genus member.</title>
        <authorList>
            <person name="Kim Y.J."/>
            <person name="Yang J.-A."/>
        </authorList>
    </citation>
    <scope>NUCLEOTIDE SEQUENCE</scope>
    <source>
        <strain evidence="5">DSM 2634</strain>
    </source>
</reference>
<dbReference type="CDD" id="cd01948">
    <property type="entry name" value="EAL"/>
    <property type="match status" value="1"/>
</dbReference>
<dbReference type="InterPro" id="IPR001610">
    <property type="entry name" value="PAC"/>
</dbReference>
<evidence type="ECO:0000259" key="3">
    <source>
        <dbReference type="PROSITE" id="PS50883"/>
    </source>
</evidence>
<evidence type="ECO:0000313" key="6">
    <source>
        <dbReference type="Proteomes" id="UP000664545"/>
    </source>
</evidence>
<dbReference type="InterPro" id="IPR035919">
    <property type="entry name" value="EAL_sf"/>
</dbReference>
<feature type="domain" description="GGDEF" evidence="4">
    <location>
        <begin position="621"/>
        <end position="748"/>
    </location>
</feature>
<dbReference type="InterPro" id="IPR001633">
    <property type="entry name" value="EAL_dom"/>
</dbReference>
<dbReference type="CDD" id="cd00130">
    <property type="entry name" value="PAS"/>
    <property type="match status" value="2"/>
</dbReference>
<protein>
    <submittedName>
        <fullName evidence="5">EAL domain-containing protein</fullName>
    </submittedName>
</protein>
<feature type="domain" description="PAS" evidence="1">
    <location>
        <begin position="9"/>
        <end position="84"/>
    </location>
</feature>
<dbReference type="PROSITE" id="PS50112">
    <property type="entry name" value="PAS"/>
    <property type="match status" value="1"/>
</dbReference>
<dbReference type="SMART" id="SM00267">
    <property type="entry name" value="GGDEF"/>
    <property type="match status" value="2"/>
</dbReference>
<comment type="caution">
    <text evidence="5">The sequence shown here is derived from an EMBL/GenBank/DDBJ whole genome shotgun (WGS) entry which is preliminary data.</text>
</comment>
<dbReference type="SMART" id="SM00052">
    <property type="entry name" value="EAL"/>
    <property type="match status" value="1"/>
</dbReference>
<dbReference type="Gene3D" id="3.20.20.450">
    <property type="entry name" value="EAL domain"/>
    <property type="match status" value="1"/>
</dbReference>
<evidence type="ECO:0000259" key="4">
    <source>
        <dbReference type="PROSITE" id="PS50887"/>
    </source>
</evidence>
<dbReference type="PROSITE" id="PS50887">
    <property type="entry name" value="GGDEF"/>
    <property type="match status" value="2"/>
</dbReference>
<dbReference type="PANTHER" id="PTHR44757">
    <property type="entry name" value="DIGUANYLATE CYCLASE DGCP"/>
    <property type="match status" value="1"/>
</dbReference>
<keyword evidence="6" id="KW-1185">Reference proteome</keyword>
<dbReference type="InterPro" id="IPR013655">
    <property type="entry name" value="PAS_fold_3"/>
</dbReference>
<dbReference type="NCBIfam" id="TIGR00254">
    <property type="entry name" value="GGDEF"/>
    <property type="match status" value="2"/>
</dbReference>
<name>A0A939IHU5_CLOAM</name>
<dbReference type="InterPro" id="IPR000014">
    <property type="entry name" value="PAS"/>
</dbReference>
<proteinExistence type="predicted"/>
<sequence>MGYKSKKFEYKALNSFLNTVPGGIGVYELSDKIKTIYANDGLCALFGYSREAYHKLIAQDSTVVIHPRDLEGLKKQLDICIKEKRRVKYSFRAKKRDGNWGWILIQGSQIGDNEGRPIFVAMVIDISKEKDVERELQLSEERFKFAFSQTSAQIMEYDIKTKEVITYDSKDADSRIYRVDDDVPQSYFDNGIIHAHFIDDCSEMFRKIDEGQKNVTKTIKMKQKDGEYHWMKLSYTNIYDEDGKPYKAIGIAENIETIMDIQIQANMAQQYRAAITSDAIIAMDCDLAEDRLVKCDTNVNGFIKLNNMESYTEAIEFVSDKSADAAQKAEFIHRFSRINLLSYFIDGKNEVYFEHQNKDENGELIWIGTTVNMFRHSETGNVCAILHIKNIDERKKYEVSLKAIAERDSLTALYNRNAMENIVKAAMEEGQRGRAAFFMLDIDNFKELNDTYGHMYGDQVLKMVADKLKSTFRTNDIIARMGGDEFAVFIQHIPSDEFINSMAMELCRRLYIKISEGNTSQNISCSLGIAFSPDNGADFLALYNNADMALYYAKGNGKNQYAVCKRAPKRKMTEIRPNSEDIVTHKFKLDCRKEYDRLTNIFNRESFYKETKKMLEENPDITYILIRGNIERFKLINDLFGTEVGDRVLRGIGEELTSRLKDKGTYGRLVSDNFVMCFPYKKLDITGLMENCESLFASFKLNYNIQACFGMYIITDITIPVDLMCDRAGLAMQTVKGNYMKRYAFYDNNLRDTILEEQEIISEMNQALESGEFHIFLQPVYSAVTGTPMSAESLVRWFHPKKGIISPTKFIPLFEKNGFIMKLDLYVWECACRQLRKWKDEGHDMMPISVNISRVNFFNPNLCDELIGLVKKYDLEPELLELEITESAYTDNPEQLAQTIKVLQAYGFPILMDDFGSGYSSLNMLKDLPVDVLKIDLKFLSDFEKSTRAGSILISVVRMANWLDIPVIAEGVETKSQLDFLTNIGCDRIQGYYLAKPVATSEFDNLM</sequence>
<dbReference type="SMART" id="SM00086">
    <property type="entry name" value="PAC"/>
    <property type="match status" value="3"/>
</dbReference>
<dbReference type="SUPFAM" id="SSF55073">
    <property type="entry name" value="Nucleotide cyclase"/>
    <property type="match status" value="2"/>
</dbReference>
<dbReference type="EMBL" id="JAFJZZ010000001">
    <property type="protein sequence ID" value="MBN7771824.1"/>
    <property type="molecule type" value="Genomic_DNA"/>
</dbReference>
<dbReference type="Gene3D" id="3.30.450.20">
    <property type="entry name" value="PAS domain"/>
    <property type="match status" value="2"/>
</dbReference>
<evidence type="ECO:0000313" key="5">
    <source>
        <dbReference type="EMBL" id="MBN7771824.1"/>
    </source>
</evidence>
<accession>A0A939IHU5</accession>
<feature type="domain" description="GGDEF" evidence="4">
    <location>
        <begin position="433"/>
        <end position="566"/>
    </location>
</feature>
<dbReference type="InterPro" id="IPR000700">
    <property type="entry name" value="PAS-assoc_C"/>
</dbReference>
<evidence type="ECO:0000259" key="1">
    <source>
        <dbReference type="PROSITE" id="PS50112"/>
    </source>
</evidence>
<dbReference type="Pfam" id="PF08447">
    <property type="entry name" value="PAS_3"/>
    <property type="match status" value="2"/>
</dbReference>
<dbReference type="PROSITE" id="PS50113">
    <property type="entry name" value="PAC"/>
    <property type="match status" value="1"/>
</dbReference>
<dbReference type="RefSeq" id="WP_206580615.1">
    <property type="nucleotide sequence ID" value="NZ_JAFJZZ010000001.1"/>
</dbReference>
<evidence type="ECO:0000259" key="2">
    <source>
        <dbReference type="PROSITE" id="PS50113"/>
    </source>
</evidence>
<dbReference type="SUPFAM" id="SSF55785">
    <property type="entry name" value="PYP-like sensor domain (PAS domain)"/>
    <property type="match status" value="2"/>
</dbReference>
<dbReference type="Pfam" id="PF00563">
    <property type="entry name" value="EAL"/>
    <property type="match status" value="1"/>
</dbReference>
<gene>
    <name evidence="5" type="ORF">JYB65_00415</name>
</gene>
<dbReference type="NCBIfam" id="TIGR00229">
    <property type="entry name" value="sensory_box"/>
    <property type="match status" value="2"/>
</dbReference>
<dbReference type="PANTHER" id="PTHR44757:SF2">
    <property type="entry name" value="BIOFILM ARCHITECTURE MAINTENANCE PROTEIN MBAA"/>
    <property type="match status" value="1"/>
</dbReference>
<feature type="domain" description="EAL" evidence="3">
    <location>
        <begin position="757"/>
        <end position="1007"/>
    </location>
</feature>
<dbReference type="CDD" id="cd01949">
    <property type="entry name" value="GGDEF"/>
    <property type="match status" value="1"/>
</dbReference>
<dbReference type="AlphaFoldDB" id="A0A939IHU5"/>
<dbReference type="Gene3D" id="3.30.70.270">
    <property type="match status" value="2"/>
</dbReference>
<dbReference type="SUPFAM" id="SSF141868">
    <property type="entry name" value="EAL domain-like"/>
    <property type="match status" value="1"/>
</dbReference>